<reference evidence="2 3" key="2">
    <citation type="journal article" date="2012" name="Proc. Natl. Acad. Sci. U.S.A.">
        <title>Antigenic diversity is generated by distinct evolutionary mechanisms in African trypanosome species.</title>
        <authorList>
            <person name="Jackson A.P."/>
            <person name="Berry A."/>
            <person name="Aslett M."/>
            <person name="Allison H.C."/>
            <person name="Burton P."/>
            <person name="Vavrova-Anderson J."/>
            <person name="Brown R."/>
            <person name="Browne H."/>
            <person name="Corton N."/>
            <person name="Hauser H."/>
            <person name="Gamble J."/>
            <person name="Gilderthorp R."/>
            <person name="Marcello L."/>
            <person name="McQuillan J."/>
            <person name="Otto T.D."/>
            <person name="Quail M.A."/>
            <person name="Sanders M.J."/>
            <person name="van Tonder A."/>
            <person name="Ginger M.L."/>
            <person name="Field M.C."/>
            <person name="Barry J.D."/>
            <person name="Hertz-Fowler C."/>
            <person name="Berriman M."/>
        </authorList>
    </citation>
    <scope>NUCLEOTIDE SEQUENCE [LARGE SCALE GENOMIC DNA]</scope>
    <source>
        <strain evidence="2 3">IL3000</strain>
    </source>
</reference>
<feature type="region of interest" description="Disordered" evidence="1">
    <location>
        <begin position="259"/>
        <end position="285"/>
    </location>
</feature>
<gene>
    <name evidence="2" type="ORF">TCIL3000_0_35100</name>
</gene>
<feature type="region of interest" description="Disordered" evidence="1">
    <location>
        <begin position="561"/>
        <end position="587"/>
    </location>
</feature>
<keyword evidence="3" id="KW-1185">Reference proteome</keyword>
<comment type="caution">
    <text evidence="2">The sequence shown here is derived from an EMBL/GenBank/DDBJ whole genome shotgun (WGS) entry which is preliminary data.</text>
</comment>
<feature type="compositionally biased region" description="Basic and acidic residues" evidence="1">
    <location>
        <begin position="391"/>
        <end position="405"/>
    </location>
</feature>
<accession>F9W646</accession>
<proteinExistence type="predicted"/>
<organism evidence="2 3">
    <name type="scientific">Trypanosoma congolense (strain IL3000)</name>
    <dbReference type="NCBI Taxonomy" id="1068625"/>
    <lineage>
        <taxon>Eukaryota</taxon>
        <taxon>Discoba</taxon>
        <taxon>Euglenozoa</taxon>
        <taxon>Kinetoplastea</taxon>
        <taxon>Metakinetoplastina</taxon>
        <taxon>Trypanosomatida</taxon>
        <taxon>Trypanosomatidae</taxon>
        <taxon>Trypanosoma</taxon>
        <taxon>Nannomonas</taxon>
    </lineage>
</organism>
<protein>
    <submittedName>
        <fullName evidence="2">WGS project CAEQ00000000 data, annotated contig 1422</fullName>
    </submittedName>
</protein>
<evidence type="ECO:0000313" key="3">
    <source>
        <dbReference type="Proteomes" id="UP000000702"/>
    </source>
</evidence>
<evidence type="ECO:0000256" key="1">
    <source>
        <dbReference type="SAM" id="MobiDB-lite"/>
    </source>
</evidence>
<dbReference type="OMA" id="YNDMRSI"/>
<sequence>MLRKMLLPCENFGAYPLATSRRLLRRKRAVADYDTNQAPTAEVPALRAGGMPAAPDTSLDKIRKEILLMRAEKSKRGGGSLDNAPSAPHAEGQLKHVDWDMWLDKIRPNEAYYKGSDVLHCVEAKDCVAKLQFFLDAHEVLRGKTEENTLRYMQAVYGAIGSAYRQDVKEYVDGLLSMVDREVQQINECLQPSTCADNSSAEKSGCALVEDTKRMAWVNTLSRMTDDEIRKLWKLGILDFGTIEHLALVDATFPEDGETCEGAPAGSISDEQCARRSENDSMETNDEFSTVLPIEENIGILKDVRGVDELTSVVSESVFMGIPTIDLAPVTQKVRRKQYEDISERELKLLECYEEAKHTIEVLPGTLAPSEAPNNNNNCDDVHAGPAAGADDPKLSSSSERRGLENGDVAEPGHAPPAGTCIPFRGKESQLRHLNVTEAMINRVLCPSNRFLHALAKLDAKLHNSLEAMERIKRRTLLDPVFQAAVEEVHACEEVPTQPCLSKNITGIGDKTYQGRRRRPRVTSGGAPIVCGPFGKGRHAADIPYFYGNIYSFVPPRGHYNVPPPRMPGKGGARQRRFDKSRKRYSQ</sequence>
<evidence type="ECO:0000313" key="2">
    <source>
        <dbReference type="EMBL" id="CCD12649.1"/>
    </source>
</evidence>
<dbReference type="AlphaFoldDB" id="F9W646"/>
<dbReference type="VEuPathDB" id="TriTrypDB:TcIL3000_0_35100"/>
<reference evidence="3" key="1">
    <citation type="submission" date="2011-07" db="EMBL/GenBank/DDBJ databases">
        <title>Divergent evolution of antigenic variation in African trypanosomes.</title>
        <authorList>
            <person name="Jackson A.P."/>
            <person name="Berry A."/>
            <person name="Allison H.C."/>
            <person name="Burton P."/>
            <person name="Anderson J."/>
            <person name="Aslett M."/>
            <person name="Brown R."/>
            <person name="Corton N."/>
            <person name="Harris D."/>
            <person name="Hauser H."/>
            <person name="Gamble J."/>
            <person name="Gilderthorp R."/>
            <person name="McQuillan J."/>
            <person name="Quail M.A."/>
            <person name="Sanders M."/>
            <person name="Van Tonder A."/>
            <person name="Ginger M.L."/>
            <person name="Donelson J.E."/>
            <person name="Field M.C."/>
            <person name="Barry J.D."/>
            <person name="Berriman M."/>
            <person name="Hertz-Fowler C."/>
        </authorList>
    </citation>
    <scope>NUCLEOTIDE SEQUENCE [LARGE SCALE GENOMIC DNA]</scope>
    <source>
        <strain evidence="3">IL3000</strain>
    </source>
</reference>
<feature type="compositionally biased region" description="Basic residues" evidence="1">
    <location>
        <begin position="573"/>
        <end position="587"/>
    </location>
</feature>
<dbReference type="EMBL" id="CAEQ01000821">
    <property type="protein sequence ID" value="CCD12649.1"/>
    <property type="molecule type" value="Genomic_DNA"/>
</dbReference>
<feature type="region of interest" description="Disordered" evidence="1">
    <location>
        <begin position="366"/>
        <end position="424"/>
    </location>
</feature>
<dbReference type="Proteomes" id="UP000000702">
    <property type="component" value="Unassembled WGS sequence"/>
</dbReference>
<name>F9W646_TRYCI</name>